<dbReference type="Proteomes" id="UP001157502">
    <property type="component" value="Chromosome 5"/>
</dbReference>
<evidence type="ECO:0000313" key="1">
    <source>
        <dbReference type="EMBL" id="KAJ8011617.1"/>
    </source>
</evidence>
<keyword evidence="2" id="KW-1185">Reference proteome</keyword>
<reference evidence="1" key="1">
    <citation type="submission" date="2021-05" db="EMBL/GenBank/DDBJ databases">
        <authorList>
            <person name="Pan Q."/>
            <person name="Jouanno E."/>
            <person name="Zahm M."/>
            <person name="Klopp C."/>
            <person name="Cabau C."/>
            <person name="Louis A."/>
            <person name="Berthelot C."/>
            <person name="Parey E."/>
            <person name="Roest Crollius H."/>
            <person name="Montfort J."/>
            <person name="Robinson-Rechavi M."/>
            <person name="Bouchez O."/>
            <person name="Lampietro C."/>
            <person name="Lopez Roques C."/>
            <person name="Donnadieu C."/>
            <person name="Postlethwait J."/>
            <person name="Bobe J."/>
            <person name="Dillon D."/>
            <person name="Chandos A."/>
            <person name="von Hippel F."/>
            <person name="Guiguen Y."/>
        </authorList>
    </citation>
    <scope>NUCLEOTIDE SEQUENCE</scope>
    <source>
        <strain evidence="1">YG-Jan2019</strain>
    </source>
</reference>
<name>A0ACC2H6Y0_DALPE</name>
<proteinExistence type="predicted"/>
<sequence>MGGAGTFCQRSGLCSNRFRFSPPSLATGTRKVKTGDNRLTRRRAVGQEAHGAVRITYWFLIADYSIRLIADSFGASGSVLNTCTEALRSASLWIALHLFVLSEFHLETLTDLAGRLQTPL</sequence>
<gene>
    <name evidence="1" type="ORF">DPEC_G00060130</name>
</gene>
<organism evidence="1 2">
    <name type="scientific">Dallia pectoralis</name>
    <name type="common">Alaska blackfish</name>
    <dbReference type="NCBI Taxonomy" id="75939"/>
    <lineage>
        <taxon>Eukaryota</taxon>
        <taxon>Metazoa</taxon>
        <taxon>Chordata</taxon>
        <taxon>Craniata</taxon>
        <taxon>Vertebrata</taxon>
        <taxon>Euteleostomi</taxon>
        <taxon>Actinopterygii</taxon>
        <taxon>Neopterygii</taxon>
        <taxon>Teleostei</taxon>
        <taxon>Protacanthopterygii</taxon>
        <taxon>Esociformes</taxon>
        <taxon>Umbridae</taxon>
        <taxon>Dallia</taxon>
    </lineage>
</organism>
<comment type="caution">
    <text evidence="1">The sequence shown here is derived from an EMBL/GenBank/DDBJ whole genome shotgun (WGS) entry which is preliminary data.</text>
</comment>
<protein>
    <submittedName>
        <fullName evidence="1">Uncharacterized protein</fullName>
    </submittedName>
</protein>
<accession>A0ACC2H6Y0</accession>
<evidence type="ECO:0000313" key="2">
    <source>
        <dbReference type="Proteomes" id="UP001157502"/>
    </source>
</evidence>
<dbReference type="EMBL" id="CM055732">
    <property type="protein sequence ID" value="KAJ8011617.1"/>
    <property type="molecule type" value="Genomic_DNA"/>
</dbReference>